<name>A0A6M8G5I7_9GAMM</name>
<proteinExistence type="predicted"/>
<protein>
    <submittedName>
        <fullName evidence="2">Quorum-sensing-regulated virulence factor family protein</fullName>
    </submittedName>
</protein>
<organism evidence="2 3">
    <name type="scientific">Aquipseudomonas campi</name>
    <dbReference type="NCBI Taxonomy" id="2731681"/>
    <lineage>
        <taxon>Bacteria</taxon>
        <taxon>Pseudomonadati</taxon>
        <taxon>Pseudomonadota</taxon>
        <taxon>Gammaproteobacteria</taxon>
        <taxon>Pseudomonadales</taxon>
        <taxon>Pseudomonadaceae</taxon>
        <taxon>Aquipseudomonas</taxon>
    </lineage>
</organism>
<accession>A0A6M8G5I7</accession>
<dbReference type="EMBL" id="CP053697">
    <property type="protein sequence ID" value="QKE64185.1"/>
    <property type="molecule type" value="Genomic_DNA"/>
</dbReference>
<dbReference type="AlphaFoldDB" id="A0A6M8G5I7"/>
<evidence type="ECO:0000313" key="3">
    <source>
        <dbReference type="Proteomes" id="UP000501379"/>
    </source>
</evidence>
<evidence type="ECO:0000313" key="2">
    <source>
        <dbReference type="EMBL" id="QKE64185.1"/>
    </source>
</evidence>
<dbReference type="Proteomes" id="UP000501379">
    <property type="component" value="Chromosome"/>
</dbReference>
<sequence>MLRPVTLLALSLVLPIAQAASLQEYELARMLGQVAKESSVGTPRAINEDILDQGYTVQGNELINHLSVRSGHAAQMRGNPDAVRQQLAKSVCANTGYRQLLARGAVLRYEFSEYQSNRPVTTERFAKTDCGLQ</sequence>
<feature type="chain" id="PRO_5027003439" evidence="1">
    <location>
        <begin position="20"/>
        <end position="133"/>
    </location>
</feature>
<dbReference type="RefSeq" id="WP_173208874.1">
    <property type="nucleotide sequence ID" value="NZ_CP053697.2"/>
</dbReference>
<keyword evidence="1" id="KW-0732">Signal</keyword>
<reference evidence="2" key="1">
    <citation type="submission" date="2020-07" db="EMBL/GenBank/DDBJ databases">
        <title>Nitrate ammonifying Pseudomonas campi sp. nov. isolated from German agricultural grassland.</title>
        <authorList>
            <person name="Timsy T."/>
            <person name="Ulrich A."/>
            <person name="Spanner T."/>
            <person name="Foesel B."/>
            <person name="Kolb S."/>
            <person name="Horn M.A."/>
            <person name="Behrendt U."/>
        </authorList>
    </citation>
    <scope>NUCLEOTIDE SEQUENCE</scope>
    <source>
        <strain evidence="2">S1-A32-2</strain>
    </source>
</reference>
<dbReference type="Gene3D" id="3.30.300.250">
    <property type="match status" value="1"/>
</dbReference>
<keyword evidence="3" id="KW-1185">Reference proteome</keyword>
<gene>
    <name evidence="2" type="ORF">HNE05_12765</name>
</gene>
<feature type="signal peptide" evidence="1">
    <location>
        <begin position="1"/>
        <end position="19"/>
    </location>
</feature>
<evidence type="ECO:0000256" key="1">
    <source>
        <dbReference type="SAM" id="SignalP"/>
    </source>
</evidence>
<dbReference type="InterPro" id="IPR025203">
    <property type="entry name" value="QSregVF"/>
</dbReference>
<dbReference type="KEGG" id="pcam:HNE05_12765"/>
<dbReference type="Pfam" id="PF13652">
    <property type="entry name" value="QSregVF"/>
    <property type="match status" value="1"/>
</dbReference>